<evidence type="ECO:0000313" key="5">
    <source>
        <dbReference type="Proteomes" id="UP000188929"/>
    </source>
</evidence>
<dbReference type="EMBL" id="MOMC01000082">
    <property type="protein sequence ID" value="ONH23660.1"/>
    <property type="molecule type" value="Genomic_DNA"/>
</dbReference>
<keyword evidence="5" id="KW-1185">Reference proteome</keyword>
<dbReference type="InterPro" id="IPR051199">
    <property type="entry name" value="LPS_LOS_Heptosyltrfase"/>
</dbReference>
<sequence length="362" mass="38126">MTVVVLRALGLGDLLTGLPALRGLRRALPDRRIVLAAPRWLEPVALLSGAVDAVIPTVPLAVPAVRAPELAVNLHGRGPESTAALRATGPHRLWAFELPDGPRYLPAAGEADAYRLDGVASATQDDDPMQDDHARADGGPEADDGPSPHQVEHESRRWCRLLAWYGVPCDADDLGLPRPVRPASAPADLADGLTGRRDGWVIVHPGGATQARRWPPERWAAVARELAAGGWPVVITGGAEEAALARYVARLAGLEDSSVLAGRTDLLGLCGLVADAALLLAADTGIGHLATAYETPSVLLFGPVSPAEWGPPARRPTHRSLWSGRLGDPRSVTPDPGLLTLTVDDVLRAAEDVLACRDVVGR</sequence>
<reference evidence="5" key="1">
    <citation type="submission" date="2016-10" db="EMBL/GenBank/DDBJ databases">
        <title>Frankia sp. NRRL B-16386 Genome sequencing.</title>
        <authorList>
            <person name="Ghodhbane-Gtari F."/>
            <person name="Swanson E."/>
            <person name="Gueddou A."/>
            <person name="Hezbri K."/>
            <person name="Ktari K."/>
            <person name="Nouioui I."/>
            <person name="Morris K."/>
            <person name="Simpson S."/>
            <person name="Abebe-Akele F."/>
            <person name="Thomas K."/>
            <person name="Gtari M."/>
            <person name="Tisa L.S."/>
        </authorList>
    </citation>
    <scope>NUCLEOTIDE SEQUENCE [LARGE SCALE GENOMIC DNA]</scope>
    <source>
        <strain evidence="5">NRRL B-16386</strain>
    </source>
</reference>
<dbReference type="AlphaFoldDB" id="A0A1V2I1N0"/>
<dbReference type="RefSeq" id="WP_076821354.1">
    <property type="nucleotide sequence ID" value="NZ_MOMC01000082.1"/>
</dbReference>
<evidence type="ECO:0000313" key="4">
    <source>
        <dbReference type="EMBL" id="ONH23660.1"/>
    </source>
</evidence>
<evidence type="ECO:0000256" key="3">
    <source>
        <dbReference type="SAM" id="MobiDB-lite"/>
    </source>
</evidence>
<dbReference type="InterPro" id="IPR002201">
    <property type="entry name" value="Glyco_trans_9"/>
</dbReference>
<comment type="caution">
    <text evidence="4">The sequence shown here is derived from an EMBL/GenBank/DDBJ whole genome shotgun (WGS) entry which is preliminary data.</text>
</comment>
<evidence type="ECO:0000256" key="1">
    <source>
        <dbReference type="ARBA" id="ARBA00022676"/>
    </source>
</evidence>
<dbReference type="STRING" id="1834516.BL253_32370"/>
<proteinExistence type="predicted"/>
<keyword evidence="2 4" id="KW-0808">Transferase</keyword>
<keyword evidence="1" id="KW-0328">Glycosyltransferase</keyword>
<dbReference type="Gene3D" id="3.40.50.2000">
    <property type="entry name" value="Glycogen Phosphorylase B"/>
    <property type="match status" value="2"/>
</dbReference>
<dbReference type="Proteomes" id="UP000188929">
    <property type="component" value="Unassembled WGS sequence"/>
</dbReference>
<feature type="region of interest" description="Disordered" evidence="3">
    <location>
        <begin position="121"/>
        <end position="152"/>
    </location>
</feature>
<gene>
    <name evidence="4" type="ORF">BL253_32370</name>
</gene>
<dbReference type="Pfam" id="PF01075">
    <property type="entry name" value="Glyco_transf_9"/>
    <property type="match status" value="1"/>
</dbReference>
<protein>
    <submittedName>
        <fullName evidence="4">Glycosyl transferase</fullName>
    </submittedName>
</protein>
<dbReference type="CDD" id="cd03789">
    <property type="entry name" value="GT9_LPS_heptosyltransferase"/>
    <property type="match status" value="1"/>
</dbReference>
<dbReference type="PANTHER" id="PTHR30160">
    <property type="entry name" value="TETRAACYLDISACCHARIDE 4'-KINASE-RELATED"/>
    <property type="match status" value="1"/>
</dbReference>
<organism evidence="4 5">
    <name type="scientific">Pseudofrankia asymbiotica</name>
    <dbReference type="NCBI Taxonomy" id="1834516"/>
    <lineage>
        <taxon>Bacteria</taxon>
        <taxon>Bacillati</taxon>
        <taxon>Actinomycetota</taxon>
        <taxon>Actinomycetes</taxon>
        <taxon>Frankiales</taxon>
        <taxon>Frankiaceae</taxon>
        <taxon>Pseudofrankia</taxon>
    </lineage>
</organism>
<accession>A0A1V2I1N0</accession>
<dbReference type="PANTHER" id="PTHR30160:SF1">
    <property type="entry name" value="LIPOPOLYSACCHARIDE 1,2-N-ACETYLGLUCOSAMINETRANSFERASE-RELATED"/>
    <property type="match status" value="1"/>
</dbReference>
<dbReference type="GO" id="GO:0008713">
    <property type="term" value="F:ADP-heptose-lipopolysaccharide heptosyltransferase activity"/>
    <property type="evidence" value="ECO:0007669"/>
    <property type="project" value="TreeGrafter"/>
</dbReference>
<dbReference type="SUPFAM" id="SSF53756">
    <property type="entry name" value="UDP-Glycosyltransferase/glycogen phosphorylase"/>
    <property type="match status" value="1"/>
</dbReference>
<dbReference type="GO" id="GO:0005829">
    <property type="term" value="C:cytosol"/>
    <property type="evidence" value="ECO:0007669"/>
    <property type="project" value="TreeGrafter"/>
</dbReference>
<dbReference type="GO" id="GO:0009244">
    <property type="term" value="P:lipopolysaccharide core region biosynthetic process"/>
    <property type="evidence" value="ECO:0007669"/>
    <property type="project" value="TreeGrafter"/>
</dbReference>
<name>A0A1V2I1N0_9ACTN</name>
<evidence type="ECO:0000256" key="2">
    <source>
        <dbReference type="ARBA" id="ARBA00022679"/>
    </source>
</evidence>